<gene>
    <name evidence="2" type="ORF">O4H49_15330</name>
</gene>
<dbReference type="Proteomes" id="UP001069802">
    <property type="component" value="Unassembled WGS sequence"/>
</dbReference>
<accession>A0ABT4LM07</accession>
<reference evidence="2" key="1">
    <citation type="submission" date="2022-12" db="EMBL/GenBank/DDBJ databases">
        <title>Bacterial isolates from different developmental stages of Nematostella vectensis.</title>
        <authorList>
            <person name="Fraune S."/>
        </authorList>
    </citation>
    <scope>NUCLEOTIDE SEQUENCE</scope>
    <source>
        <strain evidence="2">G21630-S1</strain>
    </source>
</reference>
<keyword evidence="2" id="KW-0808">Transferase</keyword>
<organism evidence="2 3">
    <name type="scientific">Kiloniella laminariae</name>
    <dbReference type="NCBI Taxonomy" id="454162"/>
    <lineage>
        <taxon>Bacteria</taxon>
        <taxon>Pseudomonadati</taxon>
        <taxon>Pseudomonadota</taxon>
        <taxon>Alphaproteobacteria</taxon>
        <taxon>Rhodospirillales</taxon>
        <taxon>Kiloniellaceae</taxon>
        <taxon>Kiloniella</taxon>
    </lineage>
</organism>
<dbReference type="InterPro" id="IPR041698">
    <property type="entry name" value="Methyltransf_25"/>
</dbReference>
<keyword evidence="3" id="KW-1185">Reference proteome</keyword>
<keyword evidence="2" id="KW-0489">Methyltransferase</keyword>
<dbReference type="GO" id="GO:0032259">
    <property type="term" value="P:methylation"/>
    <property type="evidence" value="ECO:0007669"/>
    <property type="project" value="UniProtKB-KW"/>
</dbReference>
<sequence>MTDPSPWVLRFAPCIKKDSTVLDLACGSGRHARLFLMNGHYITALDKNTENLADIRDFPGVEVIQSDLEDGSPFPLSGRKFGGVIVTNYLHRPLLPLLAGLLEPGGVLIYETFMLGNEKFGRPNNPDFLLRSQELLESFRDSLTIKAYEEEILGSPTPAVVQRICAVKPGA</sequence>
<name>A0ABT4LM07_9PROT</name>
<evidence type="ECO:0000313" key="3">
    <source>
        <dbReference type="Proteomes" id="UP001069802"/>
    </source>
</evidence>
<dbReference type="InterPro" id="IPR029063">
    <property type="entry name" value="SAM-dependent_MTases_sf"/>
</dbReference>
<evidence type="ECO:0000313" key="2">
    <source>
        <dbReference type="EMBL" id="MCZ4282160.1"/>
    </source>
</evidence>
<dbReference type="GO" id="GO:0008168">
    <property type="term" value="F:methyltransferase activity"/>
    <property type="evidence" value="ECO:0007669"/>
    <property type="project" value="UniProtKB-KW"/>
</dbReference>
<evidence type="ECO:0000259" key="1">
    <source>
        <dbReference type="Pfam" id="PF13649"/>
    </source>
</evidence>
<dbReference type="Pfam" id="PF13649">
    <property type="entry name" value="Methyltransf_25"/>
    <property type="match status" value="1"/>
</dbReference>
<protein>
    <submittedName>
        <fullName evidence="2">Class I SAM-dependent methyltransferase</fullName>
    </submittedName>
</protein>
<dbReference type="SUPFAM" id="SSF53335">
    <property type="entry name" value="S-adenosyl-L-methionine-dependent methyltransferases"/>
    <property type="match status" value="1"/>
</dbReference>
<dbReference type="EMBL" id="JAPWGY010000006">
    <property type="protein sequence ID" value="MCZ4282160.1"/>
    <property type="molecule type" value="Genomic_DNA"/>
</dbReference>
<comment type="caution">
    <text evidence="2">The sequence shown here is derived from an EMBL/GenBank/DDBJ whole genome shotgun (WGS) entry which is preliminary data.</text>
</comment>
<dbReference type="Gene3D" id="3.40.50.150">
    <property type="entry name" value="Vaccinia Virus protein VP39"/>
    <property type="match status" value="1"/>
</dbReference>
<feature type="domain" description="Methyltransferase" evidence="1">
    <location>
        <begin position="21"/>
        <end position="106"/>
    </location>
</feature>
<proteinExistence type="predicted"/>
<dbReference type="CDD" id="cd02440">
    <property type="entry name" value="AdoMet_MTases"/>
    <property type="match status" value="1"/>
</dbReference>
<dbReference type="RefSeq" id="WP_269424312.1">
    <property type="nucleotide sequence ID" value="NZ_JAPWGY010000006.1"/>
</dbReference>